<feature type="domain" description="DUF7347" evidence="2">
    <location>
        <begin position="18"/>
        <end position="98"/>
    </location>
</feature>
<evidence type="ECO:0000259" key="3">
    <source>
        <dbReference type="Pfam" id="PF24042"/>
    </source>
</evidence>
<dbReference type="InterPro" id="IPR055775">
    <property type="entry name" value="DUF7351"/>
</dbReference>
<comment type="caution">
    <text evidence="4">The sequence shown here is derived from an EMBL/GenBank/DDBJ whole genome shotgun (WGS) entry which is preliminary data.</text>
</comment>
<gene>
    <name evidence="4" type="ORF">CP557_07885</name>
</gene>
<dbReference type="InterPro" id="IPR055771">
    <property type="entry name" value="DUF7347"/>
</dbReference>
<dbReference type="Pfam" id="PF24038">
    <property type="entry name" value="DUF7347"/>
    <property type="match status" value="1"/>
</dbReference>
<evidence type="ECO:0000256" key="1">
    <source>
        <dbReference type="SAM" id="MobiDB-lite"/>
    </source>
</evidence>
<dbReference type="Gene3D" id="1.10.10.10">
    <property type="entry name" value="Winged helix-like DNA-binding domain superfamily/Winged helix DNA-binding domain"/>
    <property type="match status" value="1"/>
</dbReference>
<protein>
    <recommendedName>
        <fullName evidence="6">ArsR family transcriptional regulator</fullName>
    </recommendedName>
</protein>
<keyword evidence="5" id="KW-1185">Reference proteome</keyword>
<dbReference type="EMBL" id="NXNI01000001">
    <property type="protein sequence ID" value="PCR92660.1"/>
    <property type="molecule type" value="Genomic_DNA"/>
</dbReference>
<dbReference type="Pfam" id="PF24042">
    <property type="entry name" value="DUF7351"/>
    <property type="match status" value="1"/>
</dbReference>
<dbReference type="CDD" id="cd00090">
    <property type="entry name" value="HTH_ARSR"/>
    <property type="match status" value="1"/>
</dbReference>
<evidence type="ECO:0000259" key="2">
    <source>
        <dbReference type="Pfam" id="PF24038"/>
    </source>
</evidence>
<dbReference type="AlphaFoldDB" id="A0A2A5R0N5"/>
<reference evidence="4 5" key="1">
    <citation type="submission" date="2017-09" db="EMBL/GenBank/DDBJ databases">
        <title>Genome sequences of Natrinema ejinorence JCM 13890T.</title>
        <authorList>
            <person name="Roh S.W."/>
            <person name="Kim Y.B."/>
            <person name="Kim J.Y."/>
        </authorList>
    </citation>
    <scope>NUCLEOTIDE SEQUENCE [LARGE SCALE GENOMIC DNA]</scope>
    <source>
        <strain evidence="4 5">JCM 13890</strain>
    </source>
</reference>
<evidence type="ECO:0000313" key="4">
    <source>
        <dbReference type="EMBL" id="PCR92660.1"/>
    </source>
</evidence>
<dbReference type="InterPro" id="IPR036388">
    <property type="entry name" value="WH-like_DNA-bd_sf"/>
</dbReference>
<evidence type="ECO:0008006" key="6">
    <source>
        <dbReference type="Google" id="ProtNLM"/>
    </source>
</evidence>
<accession>A0A2A5R0N5</accession>
<feature type="compositionally biased region" description="Acidic residues" evidence="1">
    <location>
        <begin position="1"/>
        <end position="11"/>
    </location>
</feature>
<dbReference type="Proteomes" id="UP000219689">
    <property type="component" value="Unassembled WGS sequence"/>
</dbReference>
<sequence length="296" mass="31849">MDSDETSDGEEPAERRAPADAFSALSDPLRVSILQELSAHYRTSDEAAIGFADLRRRVGVRDPGRFRYHLNELRDGFVEKADGGYRLTHAGVQVVAAILAGTYTEAVSMGPTELDSDCPFCGRPAVATCEDGRCLVTCDNEHPLFQWSVPPNATADATLPEVVDLAELLASQAIEQSLLGVCPQCYDSIEPTVLVDGPPRPLFRAVCGTCGGRIVGPVGFCLLVDPDVTAFCRRHGLTLRDDHVWEFPFVRDDSSVTVLEEDPLRLAFDVTLGGESLSATVDGRGHVTADETGGAE</sequence>
<proteinExistence type="predicted"/>
<dbReference type="InterPro" id="IPR011991">
    <property type="entry name" value="ArsR-like_HTH"/>
</dbReference>
<evidence type="ECO:0000313" key="5">
    <source>
        <dbReference type="Proteomes" id="UP000219689"/>
    </source>
</evidence>
<feature type="domain" description="DUF7351" evidence="3">
    <location>
        <begin position="115"/>
        <end position="287"/>
    </location>
</feature>
<organism evidence="4 5">
    <name type="scientific">Natrinema ejinorense</name>
    <dbReference type="NCBI Taxonomy" id="373386"/>
    <lineage>
        <taxon>Archaea</taxon>
        <taxon>Methanobacteriati</taxon>
        <taxon>Methanobacteriota</taxon>
        <taxon>Stenosarchaea group</taxon>
        <taxon>Halobacteria</taxon>
        <taxon>Halobacteriales</taxon>
        <taxon>Natrialbaceae</taxon>
        <taxon>Natrinema</taxon>
    </lineage>
</organism>
<name>A0A2A5R0N5_9EURY</name>
<feature type="region of interest" description="Disordered" evidence="1">
    <location>
        <begin position="1"/>
        <end position="20"/>
    </location>
</feature>